<protein>
    <submittedName>
        <fullName evidence="2">DUF2088 domain-containing protein</fullName>
    </submittedName>
</protein>
<evidence type="ECO:0000313" key="3">
    <source>
        <dbReference type="Proteomes" id="UP000886819"/>
    </source>
</evidence>
<dbReference type="EMBL" id="DVFI01000100">
    <property type="protein sequence ID" value="HIQ63371.1"/>
    <property type="molecule type" value="Genomic_DNA"/>
</dbReference>
<dbReference type="Gene3D" id="3.40.50.11440">
    <property type="match status" value="1"/>
</dbReference>
<dbReference type="Gene3D" id="3.90.226.30">
    <property type="match status" value="1"/>
</dbReference>
<organism evidence="2 3">
    <name type="scientific">Candidatus Avichristensenella intestinipullorum</name>
    <dbReference type="NCBI Taxonomy" id="2840693"/>
    <lineage>
        <taxon>Bacteria</taxon>
        <taxon>Bacillati</taxon>
        <taxon>Bacillota</taxon>
        <taxon>Clostridia</taxon>
        <taxon>Candidatus Avichristensenella</taxon>
    </lineage>
</organism>
<evidence type="ECO:0000313" key="2">
    <source>
        <dbReference type="EMBL" id="HIQ63371.1"/>
    </source>
</evidence>
<comment type="caution">
    <text evidence="2">The sequence shown here is derived from an EMBL/GenBank/DDBJ whole genome shotgun (WGS) entry which is preliminary data.</text>
</comment>
<dbReference type="InterPro" id="IPR048068">
    <property type="entry name" value="LarA-like"/>
</dbReference>
<dbReference type="PANTHER" id="PTHR33171">
    <property type="entry name" value="LAR_N DOMAIN-CONTAINING PROTEIN"/>
    <property type="match status" value="1"/>
</dbReference>
<proteinExistence type="predicted"/>
<feature type="domain" description="LarA-like N-terminal" evidence="1">
    <location>
        <begin position="32"/>
        <end position="183"/>
    </location>
</feature>
<dbReference type="AlphaFoldDB" id="A0A9D0YW84"/>
<reference evidence="2" key="1">
    <citation type="submission" date="2020-10" db="EMBL/GenBank/DDBJ databases">
        <authorList>
            <person name="Gilroy R."/>
        </authorList>
    </citation>
    <scope>NUCLEOTIDE SEQUENCE</scope>
    <source>
        <strain evidence="2">ChiHile30-977</strain>
    </source>
</reference>
<dbReference type="Pfam" id="PF09861">
    <property type="entry name" value="Lar_N"/>
    <property type="match status" value="1"/>
</dbReference>
<accession>A0A9D0YW84</accession>
<evidence type="ECO:0000259" key="1">
    <source>
        <dbReference type="Pfam" id="PF09861"/>
    </source>
</evidence>
<dbReference type="InterPro" id="IPR043166">
    <property type="entry name" value="LarA-like_C"/>
</dbReference>
<dbReference type="GO" id="GO:0050043">
    <property type="term" value="F:lactate racemase activity"/>
    <property type="evidence" value="ECO:0007669"/>
    <property type="project" value="InterPro"/>
</dbReference>
<sequence>MKGICRLAESPQGLSDAELFAALDEAIADRKSALKKVLLIPPDFTRFHSGAGKITAHLYDVLKDACRVDILPALGTHVAMTPEELRAMFGPGIPQDRFLVHNWRTDVVKLGEVPADFVREVSEGLVTDAIPVEVNRLLLDASYDLIVSIGQVVPHEVVGMANYGKNIFVGCGGSAMIHASHMLGAFYGMERIMGRDFSPVRKVFDYAQAHFLAQIPLCYVLTVTTAPEGQVRMHGLFIGRERSCFEKAVALSQQKNLTFVDKPIRKVVVLLDGQEFKSTWLGNKAVYRTRMAIADGGELVVLAPGVERFGEDAGIDGLIRKYGYCGRERVLELVRTHADLRDNLSAAAHLIHGSSDGRFTITYCPRKLTEAEVRGVCFQYMPYDEAVRRYPPARLADGLNTLPDGEEIYYISNPALGLWADRSRF</sequence>
<dbReference type="PANTHER" id="PTHR33171:SF17">
    <property type="entry name" value="LARA-LIKE N-TERMINAL DOMAIN-CONTAINING PROTEIN"/>
    <property type="match status" value="1"/>
</dbReference>
<gene>
    <name evidence="2" type="ORF">IAA66_07260</name>
</gene>
<dbReference type="InterPro" id="IPR018657">
    <property type="entry name" value="LarA-like_N"/>
</dbReference>
<dbReference type="Proteomes" id="UP000886819">
    <property type="component" value="Unassembled WGS sequence"/>
</dbReference>
<name>A0A9D0YW84_9FIRM</name>
<reference evidence="2" key="2">
    <citation type="journal article" date="2021" name="PeerJ">
        <title>Extensive microbial diversity within the chicken gut microbiome revealed by metagenomics and culture.</title>
        <authorList>
            <person name="Gilroy R."/>
            <person name="Ravi A."/>
            <person name="Getino M."/>
            <person name="Pursley I."/>
            <person name="Horton D.L."/>
            <person name="Alikhan N.F."/>
            <person name="Baker D."/>
            <person name="Gharbi K."/>
            <person name="Hall N."/>
            <person name="Watson M."/>
            <person name="Adriaenssens E.M."/>
            <person name="Foster-Nyarko E."/>
            <person name="Jarju S."/>
            <person name="Secka A."/>
            <person name="Antonio M."/>
            <person name="Oren A."/>
            <person name="Chaudhuri R.R."/>
            <person name="La Ragione R."/>
            <person name="Hildebrand F."/>
            <person name="Pallen M.J."/>
        </authorList>
    </citation>
    <scope>NUCLEOTIDE SEQUENCE</scope>
    <source>
        <strain evidence="2">ChiHile30-977</strain>
    </source>
</reference>